<dbReference type="GO" id="GO:0046872">
    <property type="term" value="F:metal ion binding"/>
    <property type="evidence" value="ECO:0007669"/>
    <property type="project" value="UniProtKB-KW"/>
</dbReference>
<dbReference type="EC" id="6.3.4.13" evidence="4 17"/>
<evidence type="ECO:0000256" key="10">
    <source>
        <dbReference type="ARBA" id="ARBA00022840"/>
    </source>
</evidence>
<comment type="pathway">
    <text evidence="3 17">Purine metabolism; IMP biosynthesis via de novo pathway; N(1)-(5-phospho-D-ribosyl)glycinamide from 5-phospho-alpha-D-ribose 1-diphosphate: step 2/2.</text>
</comment>
<dbReference type="OrthoDB" id="9807240at2"/>
<accession>A0A1H9MYC5</accession>
<keyword evidence="8 18" id="KW-0547">Nucleotide-binding</keyword>
<dbReference type="SMART" id="SM01210">
    <property type="entry name" value="GARS_C"/>
    <property type="match status" value="1"/>
</dbReference>
<dbReference type="SUPFAM" id="SSF56059">
    <property type="entry name" value="Glutathione synthetase ATP-binding domain-like"/>
    <property type="match status" value="1"/>
</dbReference>
<dbReference type="PROSITE" id="PS00184">
    <property type="entry name" value="GARS"/>
    <property type="match status" value="1"/>
</dbReference>
<protein>
    <recommendedName>
        <fullName evidence="5 17">Phosphoribosylamine--glycine ligase</fullName>
        <ecNumber evidence="4 17">6.3.4.13</ecNumber>
    </recommendedName>
    <alternativeName>
        <fullName evidence="16 17">GARS</fullName>
    </alternativeName>
    <alternativeName>
        <fullName evidence="14 17">Glycinamide ribonucleotide synthetase</fullName>
    </alternativeName>
    <alternativeName>
        <fullName evidence="15 17">Phosphoribosylglycinamide synthetase</fullName>
    </alternativeName>
</protein>
<dbReference type="RefSeq" id="WP_092678424.1">
    <property type="nucleotide sequence ID" value="NZ_FOGC01000019.1"/>
</dbReference>
<comment type="cofactor">
    <cofactor evidence="1">
        <name>Mn(2+)</name>
        <dbReference type="ChEBI" id="CHEBI:29035"/>
    </cofactor>
</comment>
<comment type="cofactor">
    <cofactor evidence="2">
        <name>Mg(2+)</name>
        <dbReference type="ChEBI" id="CHEBI:18420"/>
    </cofactor>
</comment>
<dbReference type="FunFam" id="3.30.470.20:FF:000031">
    <property type="entry name" value="Phosphoribosylamine--glycine ligase"/>
    <property type="match status" value="1"/>
</dbReference>
<evidence type="ECO:0000256" key="18">
    <source>
        <dbReference type="PROSITE-ProRule" id="PRU00409"/>
    </source>
</evidence>
<dbReference type="UniPathway" id="UPA00074">
    <property type="reaction ID" value="UER00125"/>
</dbReference>
<dbReference type="Gene3D" id="3.40.50.20">
    <property type="match status" value="1"/>
</dbReference>
<dbReference type="FunFam" id="3.90.600.10:FF:000001">
    <property type="entry name" value="Trifunctional purine biosynthetic protein adenosine-3"/>
    <property type="match status" value="1"/>
</dbReference>
<evidence type="ECO:0000256" key="15">
    <source>
        <dbReference type="ARBA" id="ARBA00042864"/>
    </source>
</evidence>
<dbReference type="GO" id="GO:0005524">
    <property type="term" value="F:ATP binding"/>
    <property type="evidence" value="ECO:0007669"/>
    <property type="project" value="UniProtKB-UniRule"/>
</dbReference>
<sequence length="426" mass="45544">MNILIIGNGGREHALAWKAAQSPLVTKVFVAPGNAGTALEPTLENVAIEVTDIPGLLAFAQRENIDLTIVGPEAPLVRGVVDAFQREGLTIFGPTQAAAQLEGSKSFTKDFLERHQIPTADYQNFTDIEPALAYLQEQGAPIVIKADGLAAGKGVIVAMTLEEAEAAVKDMLAGNAFGDAGHRIVIEEFLEGEEASFIVMVDGEHVLPMATSQDHKRVGDGDTGPNTGGMGAYSPAPVVTDEIHQRVMDQVIWPTVKGMAQEGNRYTGFLYAGLMIDATGQPKVIEFNCRFGDPETQPIMMRLQSDLVELCLAGSTGRLDQVDSIWDERAALGVVIAAGGYPDGYRKGDVITGLPHTDNTDAKVFHAGTVLSGDEVTTAGGRVLCATALGGTIAEAQQHAYQLTRQISWEGSFYRHDIGYRAINRK</sequence>
<dbReference type="Pfam" id="PF01071">
    <property type="entry name" value="GARS_A"/>
    <property type="match status" value="1"/>
</dbReference>
<evidence type="ECO:0000256" key="4">
    <source>
        <dbReference type="ARBA" id="ARBA00013255"/>
    </source>
</evidence>
<dbReference type="Pfam" id="PF02844">
    <property type="entry name" value="GARS_N"/>
    <property type="match status" value="1"/>
</dbReference>
<dbReference type="InterPro" id="IPR020561">
    <property type="entry name" value="PRibGlycinamid_synth_ATP-grasp"/>
</dbReference>
<keyword evidence="10 18" id="KW-0067">ATP-binding</keyword>
<dbReference type="InterPro" id="IPR020562">
    <property type="entry name" value="PRibGlycinamide_synth_N"/>
</dbReference>
<dbReference type="STRING" id="988801.SAMN05216522_11923"/>
<evidence type="ECO:0000313" key="20">
    <source>
        <dbReference type="EMBL" id="SER28469.1"/>
    </source>
</evidence>
<gene>
    <name evidence="17" type="primary">purD</name>
    <name evidence="20" type="ORF">SAMN05216522_11923</name>
</gene>
<dbReference type="InterPro" id="IPR013815">
    <property type="entry name" value="ATP_grasp_subdomain_1"/>
</dbReference>
<proteinExistence type="inferred from homology"/>
<dbReference type="FunFam" id="3.40.50.20:FF:000006">
    <property type="entry name" value="Phosphoribosylamine--glycine ligase, chloroplastic"/>
    <property type="match status" value="1"/>
</dbReference>
<keyword evidence="21" id="KW-1185">Reference proteome</keyword>
<dbReference type="Gene3D" id="3.90.600.10">
    <property type="entry name" value="Phosphoribosylglycinamide synthetase, C-terminal domain"/>
    <property type="match status" value="1"/>
</dbReference>
<evidence type="ECO:0000313" key="21">
    <source>
        <dbReference type="Proteomes" id="UP000242515"/>
    </source>
</evidence>
<evidence type="ECO:0000256" key="1">
    <source>
        <dbReference type="ARBA" id="ARBA00001936"/>
    </source>
</evidence>
<dbReference type="HAMAP" id="MF_00138">
    <property type="entry name" value="GARS"/>
    <property type="match status" value="1"/>
</dbReference>
<name>A0A1H9MYC5_9GAMM</name>
<evidence type="ECO:0000256" key="11">
    <source>
        <dbReference type="ARBA" id="ARBA00022842"/>
    </source>
</evidence>
<evidence type="ECO:0000256" key="17">
    <source>
        <dbReference type="HAMAP-Rule" id="MF_00138"/>
    </source>
</evidence>
<dbReference type="Gene3D" id="3.30.470.20">
    <property type="entry name" value="ATP-grasp fold, B domain"/>
    <property type="match status" value="1"/>
</dbReference>
<evidence type="ECO:0000259" key="19">
    <source>
        <dbReference type="PROSITE" id="PS50975"/>
    </source>
</evidence>
<dbReference type="InterPro" id="IPR037123">
    <property type="entry name" value="PRibGlycinamide_synth_C_sf"/>
</dbReference>
<dbReference type="FunFam" id="3.30.1490.20:FF:000006">
    <property type="entry name" value="phosphoribosylamine--glycine ligase, chloroplastic-like"/>
    <property type="match status" value="1"/>
</dbReference>
<dbReference type="PANTHER" id="PTHR43472">
    <property type="entry name" value="PHOSPHORIBOSYLAMINE--GLYCINE LIGASE"/>
    <property type="match status" value="1"/>
</dbReference>
<evidence type="ECO:0000256" key="5">
    <source>
        <dbReference type="ARBA" id="ARBA00020605"/>
    </source>
</evidence>
<reference evidence="21" key="1">
    <citation type="submission" date="2016-10" db="EMBL/GenBank/DDBJ databases">
        <authorList>
            <person name="Varghese N."/>
            <person name="Submissions S."/>
        </authorList>
    </citation>
    <scope>NUCLEOTIDE SEQUENCE [LARGE SCALE GENOMIC DNA]</scope>
    <source>
        <strain evidence="21">8N4</strain>
    </source>
</reference>
<dbReference type="PROSITE" id="PS50975">
    <property type="entry name" value="ATP_GRASP"/>
    <property type="match status" value="1"/>
</dbReference>
<organism evidence="20 21">
    <name type="scientific">Rosenbergiella nectarea</name>
    <dbReference type="NCBI Taxonomy" id="988801"/>
    <lineage>
        <taxon>Bacteria</taxon>
        <taxon>Pseudomonadati</taxon>
        <taxon>Pseudomonadota</taxon>
        <taxon>Gammaproteobacteria</taxon>
        <taxon>Enterobacterales</taxon>
        <taxon>Erwiniaceae</taxon>
        <taxon>Rosenbergiella</taxon>
    </lineage>
</organism>
<dbReference type="GO" id="GO:0004637">
    <property type="term" value="F:phosphoribosylamine-glycine ligase activity"/>
    <property type="evidence" value="ECO:0007669"/>
    <property type="project" value="UniProtKB-UniRule"/>
</dbReference>
<feature type="domain" description="ATP-grasp" evidence="19">
    <location>
        <begin position="109"/>
        <end position="316"/>
    </location>
</feature>
<evidence type="ECO:0000256" key="8">
    <source>
        <dbReference type="ARBA" id="ARBA00022741"/>
    </source>
</evidence>
<dbReference type="InterPro" id="IPR000115">
    <property type="entry name" value="PRibGlycinamide_synth"/>
</dbReference>
<evidence type="ECO:0000256" key="9">
    <source>
        <dbReference type="ARBA" id="ARBA00022755"/>
    </source>
</evidence>
<dbReference type="SUPFAM" id="SSF52440">
    <property type="entry name" value="PreATP-grasp domain"/>
    <property type="match status" value="1"/>
</dbReference>
<dbReference type="Proteomes" id="UP000242515">
    <property type="component" value="Unassembled WGS sequence"/>
</dbReference>
<dbReference type="GO" id="GO:0006189">
    <property type="term" value="P:'de novo' IMP biosynthetic process"/>
    <property type="evidence" value="ECO:0007669"/>
    <property type="project" value="UniProtKB-UniRule"/>
</dbReference>
<keyword evidence="12" id="KW-0464">Manganese</keyword>
<comment type="similarity">
    <text evidence="13 17">Belongs to the GARS family.</text>
</comment>
<evidence type="ECO:0000256" key="3">
    <source>
        <dbReference type="ARBA" id="ARBA00005174"/>
    </source>
</evidence>
<dbReference type="SUPFAM" id="SSF51246">
    <property type="entry name" value="Rudiment single hybrid motif"/>
    <property type="match status" value="1"/>
</dbReference>
<evidence type="ECO:0000256" key="14">
    <source>
        <dbReference type="ARBA" id="ARBA00042242"/>
    </source>
</evidence>
<evidence type="ECO:0000256" key="2">
    <source>
        <dbReference type="ARBA" id="ARBA00001946"/>
    </source>
</evidence>
<dbReference type="GO" id="GO:0009113">
    <property type="term" value="P:purine nucleobase biosynthetic process"/>
    <property type="evidence" value="ECO:0007669"/>
    <property type="project" value="InterPro"/>
</dbReference>
<comment type="catalytic activity">
    <reaction evidence="17">
        <text>5-phospho-beta-D-ribosylamine + glycine + ATP = N(1)-(5-phospho-beta-D-ribosyl)glycinamide + ADP + phosphate + H(+)</text>
        <dbReference type="Rhea" id="RHEA:17453"/>
        <dbReference type="ChEBI" id="CHEBI:15378"/>
        <dbReference type="ChEBI" id="CHEBI:30616"/>
        <dbReference type="ChEBI" id="CHEBI:43474"/>
        <dbReference type="ChEBI" id="CHEBI:57305"/>
        <dbReference type="ChEBI" id="CHEBI:58681"/>
        <dbReference type="ChEBI" id="CHEBI:143788"/>
        <dbReference type="ChEBI" id="CHEBI:456216"/>
        <dbReference type="EC" id="6.3.4.13"/>
    </reaction>
</comment>
<dbReference type="Pfam" id="PF02843">
    <property type="entry name" value="GARS_C"/>
    <property type="match status" value="1"/>
</dbReference>
<dbReference type="Gene3D" id="3.30.1490.20">
    <property type="entry name" value="ATP-grasp fold, A domain"/>
    <property type="match status" value="1"/>
</dbReference>
<dbReference type="NCBIfam" id="TIGR00877">
    <property type="entry name" value="purD"/>
    <property type="match status" value="1"/>
</dbReference>
<evidence type="ECO:0000256" key="12">
    <source>
        <dbReference type="ARBA" id="ARBA00023211"/>
    </source>
</evidence>
<evidence type="ECO:0000256" key="13">
    <source>
        <dbReference type="ARBA" id="ARBA00038345"/>
    </source>
</evidence>
<keyword evidence="9 17" id="KW-0658">Purine biosynthesis</keyword>
<dbReference type="AlphaFoldDB" id="A0A1H9MYC5"/>
<evidence type="ECO:0000256" key="6">
    <source>
        <dbReference type="ARBA" id="ARBA00022598"/>
    </source>
</evidence>
<evidence type="ECO:0000256" key="7">
    <source>
        <dbReference type="ARBA" id="ARBA00022723"/>
    </source>
</evidence>
<dbReference type="PANTHER" id="PTHR43472:SF1">
    <property type="entry name" value="PHOSPHORIBOSYLAMINE--GLYCINE LIGASE, CHLOROPLASTIC"/>
    <property type="match status" value="1"/>
</dbReference>
<dbReference type="SMART" id="SM01209">
    <property type="entry name" value="GARS_A"/>
    <property type="match status" value="1"/>
</dbReference>
<keyword evidence="11" id="KW-0460">Magnesium</keyword>
<dbReference type="InterPro" id="IPR020560">
    <property type="entry name" value="PRibGlycinamide_synth_C-dom"/>
</dbReference>
<keyword evidence="6 17" id="KW-0436">Ligase</keyword>
<evidence type="ECO:0000256" key="16">
    <source>
        <dbReference type="ARBA" id="ARBA00079592"/>
    </source>
</evidence>
<dbReference type="EMBL" id="FOGC01000019">
    <property type="protein sequence ID" value="SER28469.1"/>
    <property type="molecule type" value="Genomic_DNA"/>
</dbReference>
<dbReference type="InterPro" id="IPR020559">
    <property type="entry name" value="PRibGlycinamide_synth_CS"/>
</dbReference>
<dbReference type="InterPro" id="IPR011054">
    <property type="entry name" value="Rudment_hybrid_motif"/>
</dbReference>
<keyword evidence="7" id="KW-0479">Metal-binding</keyword>
<dbReference type="InterPro" id="IPR016185">
    <property type="entry name" value="PreATP-grasp_dom_sf"/>
</dbReference>
<dbReference type="InterPro" id="IPR011761">
    <property type="entry name" value="ATP-grasp"/>
</dbReference>